<comment type="similarity">
    <text evidence="7">Belongs to the PINc/VapC protein family.</text>
</comment>
<reference evidence="10 11" key="1">
    <citation type="journal article" date="2016" name="Int. J. Syst. Evol. Microbiol.">
        <title>Proposal of Mucilaginibacter phyllosphaerae sp. nov. isolated from the phyllosphere of Galium album.</title>
        <authorList>
            <person name="Aydogan E.L."/>
            <person name="Busse H.J."/>
            <person name="Moser G."/>
            <person name="Muller C."/>
            <person name="Kampfer P."/>
            <person name="Glaeser S.P."/>
        </authorList>
    </citation>
    <scope>NUCLEOTIDE SEQUENCE [LARGE SCALE GENOMIC DNA]</scope>
    <source>
        <strain evidence="10 11">PP-F2FG21</strain>
    </source>
</reference>
<evidence type="ECO:0000259" key="8">
    <source>
        <dbReference type="Pfam" id="PF01850"/>
    </source>
</evidence>
<organism evidence="10 11">
    <name type="scientific">Mucilaginibacter phyllosphaerae</name>
    <dbReference type="NCBI Taxonomy" id="1812349"/>
    <lineage>
        <taxon>Bacteria</taxon>
        <taxon>Pseudomonadati</taxon>
        <taxon>Bacteroidota</taxon>
        <taxon>Sphingobacteriia</taxon>
        <taxon>Sphingobacteriales</taxon>
        <taxon>Sphingobacteriaceae</taxon>
        <taxon>Mucilaginibacter</taxon>
    </lineage>
</organism>
<dbReference type="CDD" id="cd18738">
    <property type="entry name" value="PIN_VapC4-5_FitB-like"/>
    <property type="match status" value="1"/>
</dbReference>
<dbReference type="RefSeq" id="WP_134335948.1">
    <property type="nucleotide sequence ID" value="NZ_BMCZ01000004.1"/>
</dbReference>
<dbReference type="Gene3D" id="3.40.50.1010">
    <property type="entry name" value="5'-nuclease"/>
    <property type="match status" value="1"/>
</dbReference>
<evidence type="ECO:0000313" key="11">
    <source>
        <dbReference type="Proteomes" id="UP000297248"/>
    </source>
</evidence>
<dbReference type="AlphaFoldDB" id="A0A4Y8AGQ0"/>
<evidence type="ECO:0000256" key="6">
    <source>
        <dbReference type="ARBA" id="ARBA00022842"/>
    </source>
</evidence>
<dbReference type="Proteomes" id="UP000297248">
    <property type="component" value="Unassembled WGS sequence"/>
</dbReference>
<reference evidence="9 12" key="3">
    <citation type="submission" date="2020-08" db="EMBL/GenBank/DDBJ databases">
        <title>Genomic Encyclopedia of Type Strains, Phase IV (KMG-IV): sequencing the most valuable type-strain genomes for metagenomic binning, comparative biology and taxonomic classification.</title>
        <authorList>
            <person name="Goeker M."/>
        </authorList>
    </citation>
    <scope>NUCLEOTIDE SEQUENCE [LARGE SCALE GENOMIC DNA]</scope>
    <source>
        <strain evidence="9 12">DSM 100995</strain>
    </source>
</reference>
<feature type="domain" description="PIN" evidence="8">
    <location>
        <begin position="6"/>
        <end position="114"/>
    </location>
</feature>
<gene>
    <name evidence="10" type="ORF">E2R65_07975</name>
    <name evidence="9" type="ORF">GGR35_001030</name>
</gene>
<accession>A0A4Y8AGQ0</accession>
<evidence type="ECO:0000256" key="5">
    <source>
        <dbReference type="ARBA" id="ARBA00022801"/>
    </source>
</evidence>
<evidence type="ECO:0000313" key="10">
    <source>
        <dbReference type="EMBL" id="TEW67914.1"/>
    </source>
</evidence>
<reference evidence="10" key="2">
    <citation type="submission" date="2019-03" db="EMBL/GenBank/DDBJ databases">
        <authorList>
            <person name="Yan Y.-Q."/>
            <person name="Du Z.-J."/>
        </authorList>
    </citation>
    <scope>NUCLEOTIDE SEQUENCE</scope>
    <source>
        <strain evidence="10">PP-F2FG21</strain>
    </source>
</reference>
<dbReference type="PANTHER" id="PTHR33653">
    <property type="entry name" value="RIBONUCLEASE VAPC2"/>
    <property type="match status" value="1"/>
</dbReference>
<evidence type="ECO:0000256" key="7">
    <source>
        <dbReference type="ARBA" id="ARBA00038093"/>
    </source>
</evidence>
<dbReference type="EMBL" id="JACIEG010000002">
    <property type="protein sequence ID" value="MBB3968438.1"/>
    <property type="molecule type" value="Genomic_DNA"/>
</dbReference>
<keyword evidence="12" id="KW-1185">Reference proteome</keyword>
<evidence type="ECO:0000256" key="2">
    <source>
        <dbReference type="ARBA" id="ARBA00022649"/>
    </source>
</evidence>
<dbReference type="Pfam" id="PF01850">
    <property type="entry name" value="PIN"/>
    <property type="match status" value="1"/>
</dbReference>
<dbReference type="OrthoDB" id="676982at2"/>
<dbReference type="EMBL" id="SNQG01000002">
    <property type="protein sequence ID" value="TEW67914.1"/>
    <property type="molecule type" value="Genomic_DNA"/>
</dbReference>
<proteinExistence type="inferred from homology"/>
<keyword evidence="3" id="KW-0540">Nuclease</keyword>
<dbReference type="InterPro" id="IPR029060">
    <property type="entry name" value="PIN-like_dom_sf"/>
</dbReference>
<dbReference type="PANTHER" id="PTHR33653:SF1">
    <property type="entry name" value="RIBONUCLEASE VAPC2"/>
    <property type="match status" value="1"/>
</dbReference>
<evidence type="ECO:0000313" key="12">
    <source>
        <dbReference type="Proteomes" id="UP000583101"/>
    </source>
</evidence>
<dbReference type="GO" id="GO:0004518">
    <property type="term" value="F:nuclease activity"/>
    <property type="evidence" value="ECO:0007669"/>
    <property type="project" value="UniProtKB-KW"/>
</dbReference>
<dbReference type="InterPro" id="IPR050556">
    <property type="entry name" value="Type_II_TA_system_RNase"/>
</dbReference>
<comment type="caution">
    <text evidence="10">The sequence shown here is derived from an EMBL/GenBank/DDBJ whole genome shotgun (WGS) entry which is preliminary data.</text>
</comment>
<name>A0A4Y8AGQ0_9SPHI</name>
<dbReference type="SUPFAM" id="SSF88723">
    <property type="entry name" value="PIN domain-like"/>
    <property type="match status" value="1"/>
</dbReference>
<evidence type="ECO:0000256" key="3">
    <source>
        <dbReference type="ARBA" id="ARBA00022722"/>
    </source>
</evidence>
<dbReference type="GO" id="GO:0016787">
    <property type="term" value="F:hydrolase activity"/>
    <property type="evidence" value="ECO:0007669"/>
    <property type="project" value="UniProtKB-KW"/>
</dbReference>
<keyword evidence="5" id="KW-0378">Hydrolase</keyword>
<protein>
    <submittedName>
        <fullName evidence="10">Type II toxin-antitoxin system VapC family toxin</fullName>
    </submittedName>
</protein>
<comment type="cofactor">
    <cofactor evidence="1">
        <name>Mg(2+)</name>
        <dbReference type="ChEBI" id="CHEBI:18420"/>
    </cofactor>
</comment>
<dbReference type="InterPro" id="IPR002716">
    <property type="entry name" value="PIN_dom"/>
</dbReference>
<dbReference type="Proteomes" id="UP000583101">
    <property type="component" value="Unassembled WGS sequence"/>
</dbReference>
<dbReference type="GO" id="GO:0046872">
    <property type="term" value="F:metal ion binding"/>
    <property type="evidence" value="ECO:0007669"/>
    <property type="project" value="UniProtKB-KW"/>
</dbReference>
<keyword evidence="6" id="KW-0460">Magnesium</keyword>
<evidence type="ECO:0000256" key="4">
    <source>
        <dbReference type="ARBA" id="ARBA00022723"/>
    </source>
</evidence>
<evidence type="ECO:0000256" key="1">
    <source>
        <dbReference type="ARBA" id="ARBA00001946"/>
    </source>
</evidence>
<keyword evidence="4" id="KW-0479">Metal-binding</keyword>
<evidence type="ECO:0000313" key="9">
    <source>
        <dbReference type="EMBL" id="MBB3968438.1"/>
    </source>
</evidence>
<keyword evidence="2" id="KW-1277">Toxin-antitoxin system</keyword>
<sequence>MSGKEILIDTNIVIYLLRGSQELQDYLQGKELYISFISELELLGYKSITQKHEAELLNFLNDCSIIQMSNAIKENYIGLTRKYKIELPDALIAATSLTLNIPFITADKGFQKINDINLVLYHDGINLTASKK</sequence>